<protein>
    <submittedName>
        <fullName evidence="1">Uncharacterized protein</fullName>
    </submittedName>
</protein>
<dbReference type="Proteomes" id="UP000887013">
    <property type="component" value="Unassembled WGS sequence"/>
</dbReference>
<sequence length="69" mass="7786">MSRRNRRLAFPAPYPVKQNILGSHEGKKNFTEISPQQGSDPLNVAVLGANRNFRANKKIPEQAEIKIKD</sequence>
<proteinExistence type="predicted"/>
<organism evidence="1 2">
    <name type="scientific">Nephila pilipes</name>
    <name type="common">Giant wood spider</name>
    <name type="synonym">Nephila maculata</name>
    <dbReference type="NCBI Taxonomy" id="299642"/>
    <lineage>
        <taxon>Eukaryota</taxon>
        <taxon>Metazoa</taxon>
        <taxon>Ecdysozoa</taxon>
        <taxon>Arthropoda</taxon>
        <taxon>Chelicerata</taxon>
        <taxon>Arachnida</taxon>
        <taxon>Araneae</taxon>
        <taxon>Araneomorphae</taxon>
        <taxon>Entelegynae</taxon>
        <taxon>Araneoidea</taxon>
        <taxon>Nephilidae</taxon>
        <taxon>Nephila</taxon>
    </lineage>
</organism>
<gene>
    <name evidence="1" type="ORF">NPIL_52731</name>
</gene>
<dbReference type="EMBL" id="BMAW01040875">
    <property type="protein sequence ID" value="GFU61350.1"/>
    <property type="molecule type" value="Genomic_DNA"/>
</dbReference>
<evidence type="ECO:0000313" key="2">
    <source>
        <dbReference type="Proteomes" id="UP000887013"/>
    </source>
</evidence>
<keyword evidence="2" id="KW-1185">Reference proteome</keyword>
<name>A0A8X6UXN1_NEPPI</name>
<dbReference type="AlphaFoldDB" id="A0A8X6UXN1"/>
<reference evidence="1" key="1">
    <citation type="submission" date="2020-08" db="EMBL/GenBank/DDBJ databases">
        <title>Multicomponent nature underlies the extraordinary mechanical properties of spider dragline silk.</title>
        <authorList>
            <person name="Kono N."/>
            <person name="Nakamura H."/>
            <person name="Mori M."/>
            <person name="Yoshida Y."/>
            <person name="Ohtoshi R."/>
            <person name="Malay A.D."/>
            <person name="Moran D.A.P."/>
            <person name="Tomita M."/>
            <person name="Numata K."/>
            <person name="Arakawa K."/>
        </authorList>
    </citation>
    <scope>NUCLEOTIDE SEQUENCE</scope>
</reference>
<accession>A0A8X6UXN1</accession>
<comment type="caution">
    <text evidence="1">The sequence shown here is derived from an EMBL/GenBank/DDBJ whole genome shotgun (WGS) entry which is preliminary data.</text>
</comment>
<evidence type="ECO:0000313" key="1">
    <source>
        <dbReference type="EMBL" id="GFU61350.1"/>
    </source>
</evidence>